<dbReference type="InterPro" id="IPR029063">
    <property type="entry name" value="SAM-dependent_MTases_sf"/>
</dbReference>
<proteinExistence type="predicted"/>
<dbReference type="InterPro" id="IPR004556">
    <property type="entry name" value="HemK-like"/>
</dbReference>
<keyword evidence="9" id="KW-1185">Reference proteome</keyword>
<dbReference type="Proteomes" id="UP000289841">
    <property type="component" value="Chromosome"/>
</dbReference>
<gene>
    <name evidence="8" type="primary">hemK_2</name>
    <name evidence="8" type="ORF">NCTC10138_00601</name>
</gene>
<dbReference type="InterPro" id="IPR040758">
    <property type="entry name" value="PrmC_N"/>
</dbReference>
<dbReference type="GO" id="GO:0032259">
    <property type="term" value="P:methylation"/>
    <property type="evidence" value="ECO:0007669"/>
    <property type="project" value="UniProtKB-KW"/>
</dbReference>
<comment type="catalytic activity">
    <reaction evidence="5">
        <text>L-glutaminyl-[peptide chain release factor] + S-adenosyl-L-methionine = N(5)-methyl-L-glutaminyl-[peptide chain release factor] + S-adenosyl-L-homocysteine + H(+)</text>
        <dbReference type="Rhea" id="RHEA:42896"/>
        <dbReference type="Rhea" id="RHEA-COMP:10271"/>
        <dbReference type="Rhea" id="RHEA-COMP:10272"/>
        <dbReference type="ChEBI" id="CHEBI:15378"/>
        <dbReference type="ChEBI" id="CHEBI:30011"/>
        <dbReference type="ChEBI" id="CHEBI:57856"/>
        <dbReference type="ChEBI" id="CHEBI:59789"/>
        <dbReference type="ChEBI" id="CHEBI:61891"/>
        <dbReference type="EC" id="2.1.1.297"/>
    </reaction>
</comment>
<dbReference type="Gene3D" id="3.40.50.150">
    <property type="entry name" value="Vaccinia Virus protein VP39"/>
    <property type="match status" value="1"/>
</dbReference>
<keyword evidence="4" id="KW-0949">S-adenosyl-L-methionine</keyword>
<dbReference type="GO" id="GO:0016491">
    <property type="term" value="F:oxidoreductase activity"/>
    <property type="evidence" value="ECO:0007669"/>
    <property type="project" value="UniProtKB-KW"/>
</dbReference>
<dbReference type="KEGG" id="aaxa:NCTC10138_00601"/>
<organism evidence="8 9">
    <name type="scientific">Haploplasma axanthum</name>
    <name type="common">Acholeplasma axanthum</name>
    <dbReference type="NCBI Taxonomy" id="29552"/>
    <lineage>
        <taxon>Bacteria</taxon>
        <taxon>Bacillati</taxon>
        <taxon>Mycoplasmatota</taxon>
        <taxon>Mollicutes</taxon>
        <taxon>Acholeplasmatales</taxon>
        <taxon>Acholeplasmataceae</taxon>
        <taxon>Haploplasma</taxon>
    </lineage>
</organism>
<evidence type="ECO:0000256" key="1">
    <source>
        <dbReference type="ARBA" id="ARBA00012771"/>
    </source>
</evidence>
<evidence type="ECO:0000256" key="2">
    <source>
        <dbReference type="ARBA" id="ARBA00022603"/>
    </source>
</evidence>
<dbReference type="EMBL" id="LR215048">
    <property type="protein sequence ID" value="VEU80242.1"/>
    <property type="molecule type" value="Genomic_DNA"/>
</dbReference>
<dbReference type="Gene3D" id="1.10.8.10">
    <property type="entry name" value="DNA helicase RuvA subunit, C-terminal domain"/>
    <property type="match status" value="1"/>
</dbReference>
<feature type="domain" description="Release factor glutamine methyltransferase N-terminal" evidence="7">
    <location>
        <begin position="7"/>
        <end position="73"/>
    </location>
</feature>
<dbReference type="NCBIfam" id="TIGR03534">
    <property type="entry name" value="RF_mod_PrmC"/>
    <property type="match status" value="1"/>
</dbReference>
<reference evidence="8" key="1">
    <citation type="submission" date="2019-01" db="EMBL/GenBank/DDBJ databases">
        <authorList>
            <consortium name="Pathogen Informatics"/>
        </authorList>
    </citation>
    <scope>NUCLEOTIDE SEQUENCE [LARGE SCALE GENOMIC DNA]</scope>
    <source>
        <strain evidence="8">NCTC10138</strain>
    </source>
</reference>
<evidence type="ECO:0000256" key="3">
    <source>
        <dbReference type="ARBA" id="ARBA00022679"/>
    </source>
</evidence>
<accession>A0A449BCT9</accession>
<dbReference type="InterPro" id="IPR007848">
    <property type="entry name" value="Small_mtfrase_dom"/>
</dbReference>
<keyword evidence="3 8" id="KW-0808">Transferase</keyword>
<dbReference type="PANTHER" id="PTHR18895:SF74">
    <property type="entry name" value="MTRF1L RELEASE FACTOR GLUTAMINE METHYLTRANSFERASE"/>
    <property type="match status" value="1"/>
</dbReference>
<dbReference type="PANTHER" id="PTHR18895">
    <property type="entry name" value="HEMK METHYLTRANSFERASE"/>
    <property type="match status" value="1"/>
</dbReference>
<keyword evidence="2 8" id="KW-0489">Methyltransferase</keyword>
<protein>
    <recommendedName>
        <fullName evidence="1">peptide chain release factor N(5)-glutamine methyltransferase</fullName>
        <ecNumber evidence="1">2.1.1.297</ecNumber>
    </recommendedName>
</protein>
<evidence type="ECO:0000256" key="5">
    <source>
        <dbReference type="ARBA" id="ARBA00048391"/>
    </source>
</evidence>
<dbReference type="Pfam" id="PF17827">
    <property type="entry name" value="PrmC_N"/>
    <property type="match status" value="1"/>
</dbReference>
<dbReference type="InterPro" id="IPR019874">
    <property type="entry name" value="RF_methyltr_PrmC"/>
</dbReference>
<dbReference type="NCBIfam" id="TIGR00536">
    <property type="entry name" value="hemK_fam"/>
    <property type="match status" value="1"/>
</dbReference>
<dbReference type="AlphaFoldDB" id="A0A449BCT9"/>
<dbReference type="RefSeq" id="WP_052589989.1">
    <property type="nucleotide sequence ID" value="NZ_LR215048.1"/>
</dbReference>
<feature type="domain" description="Methyltransferase small" evidence="6">
    <location>
        <begin position="114"/>
        <end position="193"/>
    </location>
</feature>
<dbReference type="EC" id="2.1.1.297" evidence="1"/>
<dbReference type="STRING" id="1278311.GCA_000428705_01448"/>
<evidence type="ECO:0000256" key="4">
    <source>
        <dbReference type="ARBA" id="ARBA00022691"/>
    </source>
</evidence>
<dbReference type="CDD" id="cd02440">
    <property type="entry name" value="AdoMet_MTases"/>
    <property type="match status" value="1"/>
</dbReference>
<dbReference type="InterPro" id="IPR002052">
    <property type="entry name" value="DNA_methylase_N6_adenine_CS"/>
</dbReference>
<evidence type="ECO:0000313" key="9">
    <source>
        <dbReference type="Proteomes" id="UP000289841"/>
    </source>
</evidence>
<dbReference type="Pfam" id="PF05175">
    <property type="entry name" value="MTS"/>
    <property type="match status" value="1"/>
</dbReference>
<dbReference type="InterPro" id="IPR050320">
    <property type="entry name" value="N5-glutamine_MTase"/>
</dbReference>
<dbReference type="SUPFAM" id="SSF53335">
    <property type="entry name" value="S-adenosyl-L-methionine-dependent methyltransferases"/>
    <property type="match status" value="1"/>
</dbReference>
<sequence>MIIEELLKQAYNLCQTDEEKSAVFWLLLELLEYKYSDYILRKHEVISDKLISRYRAFVNEYLNEKNPVQYIVGYGYFYGRKFYVNKSTLIPRPETEYLIEKTIKYAKNFFNTKDVIKVLDLATGSGCIGITIKLETNYDVTLSDISDEALKVASKNISFYNLNVKTIESDWFSNINDKFDLIISNPPYIRTDYKVDEIVSKEPFSALYSGGLGIDSYELILENINDYLEDKAMIAFEHGYDQNTLIANLVEKNLKSVKIVQEKDLNNKDRYTFVFKSGGVAHEK</sequence>
<evidence type="ECO:0000259" key="6">
    <source>
        <dbReference type="Pfam" id="PF05175"/>
    </source>
</evidence>
<evidence type="ECO:0000259" key="7">
    <source>
        <dbReference type="Pfam" id="PF17827"/>
    </source>
</evidence>
<name>A0A449BCT9_HAPAX</name>
<evidence type="ECO:0000313" key="8">
    <source>
        <dbReference type="EMBL" id="VEU80242.1"/>
    </source>
</evidence>
<dbReference type="OrthoDB" id="9800643at2"/>
<dbReference type="GO" id="GO:0102559">
    <property type="term" value="F:peptide chain release factor N(5)-glutamine methyltransferase activity"/>
    <property type="evidence" value="ECO:0007669"/>
    <property type="project" value="UniProtKB-EC"/>
</dbReference>
<keyword evidence="8" id="KW-0560">Oxidoreductase</keyword>
<dbReference type="GO" id="GO:0003676">
    <property type="term" value="F:nucleic acid binding"/>
    <property type="evidence" value="ECO:0007669"/>
    <property type="project" value="InterPro"/>
</dbReference>
<dbReference type="PROSITE" id="PS00092">
    <property type="entry name" value="N6_MTASE"/>
    <property type="match status" value="1"/>
</dbReference>